<dbReference type="SUPFAM" id="SSF51735">
    <property type="entry name" value="NAD(P)-binding Rossmann-fold domains"/>
    <property type="match status" value="1"/>
</dbReference>
<keyword evidence="3" id="KW-1185">Reference proteome</keyword>
<proteinExistence type="predicted"/>
<dbReference type="PANTHER" id="PTHR43162">
    <property type="match status" value="1"/>
</dbReference>
<evidence type="ECO:0000313" key="2">
    <source>
        <dbReference type="EMBL" id="NKX85927.1"/>
    </source>
</evidence>
<gene>
    <name evidence="2" type="ORF">HGA10_01185</name>
</gene>
<dbReference type="Gene3D" id="3.90.25.10">
    <property type="entry name" value="UDP-galactose 4-epimerase, domain 1"/>
    <property type="match status" value="1"/>
</dbReference>
<dbReference type="AlphaFoldDB" id="A0A846VZQ5"/>
<evidence type="ECO:0000313" key="3">
    <source>
        <dbReference type="Proteomes" id="UP000572007"/>
    </source>
</evidence>
<reference evidence="2 3" key="1">
    <citation type="submission" date="2020-04" db="EMBL/GenBank/DDBJ databases">
        <title>MicrobeNet Type strains.</title>
        <authorList>
            <person name="Nicholson A.C."/>
        </authorList>
    </citation>
    <scope>NUCLEOTIDE SEQUENCE [LARGE SCALE GENOMIC DNA]</scope>
    <source>
        <strain evidence="2 3">DSM 44960</strain>
    </source>
</reference>
<dbReference type="EMBL" id="JAAXOM010000001">
    <property type="protein sequence ID" value="NKX85927.1"/>
    <property type="molecule type" value="Genomic_DNA"/>
</dbReference>
<sequence length="279" mass="29114">MFVVIGATGIVGREVISHLVAAGAPVTAVTRDRDAVLPSGVVVAQGDPARPHLPADVWKGAEAVLLSSRGALDSATAILAAAADHGVERVVVVSAATVEFPAGEPRFMAGFRALEAAAQSSGMVWTALRCSDFAANTLAWAPQLRAGDVVRGAYRDAATSPIHERDIAAVAVRALTEDGHGNRSYVLTGPRSLTQPDKVRILGEVTGRDLSFLELTPDQVRAAMTAQGLPEDIPARLLGSLADYARVPGPTTTTVADLLDRPAQDFAAWVTDHAAAFTR</sequence>
<comment type="caution">
    <text evidence="2">The sequence shown here is derived from an EMBL/GenBank/DDBJ whole genome shotgun (WGS) entry which is preliminary data.</text>
</comment>
<dbReference type="InterPro" id="IPR036291">
    <property type="entry name" value="NAD(P)-bd_dom_sf"/>
</dbReference>
<dbReference type="Pfam" id="PF13460">
    <property type="entry name" value="NAD_binding_10"/>
    <property type="match status" value="1"/>
</dbReference>
<feature type="domain" description="NAD(P)-binding" evidence="1">
    <location>
        <begin position="6"/>
        <end position="177"/>
    </location>
</feature>
<evidence type="ECO:0000259" key="1">
    <source>
        <dbReference type="Pfam" id="PF13460"/>
    </source>
</evidence>
<name>A0A846VZQ5_9NOCA</name>
<dbReference type="Proteomes" id="UP000572007">
    <property type="component" value="Unassembled WGS sequence"/>
</dbReference>
<dbReference type="PANTHER" id="PTHR43162:SF1">
    <property type="entry name" value="PRESTALK A DIFFERENTIATION PROTEIN A"/>
    <property type="match status" value="1"/>
</dbReference>
<organism evidence="2 3">
    <name type="scientific">Nocardia coubleae</name>
    <dbReference type="NCBI Taxonomy" id="356147"/>
    <lineage>
        <taxon>Bacteria</taxon>
        <taxon>Bacillati</taxon>
        <taxon>Actinomycetota</taxon>
        <taxon>Actinomycetes</taxon>
        <taxon>Mycobacteriales</taxon>
        <taxon>Nocardiaceae</taxon>
        <taxon>Nocardia</taxon>
    </lineage>
</organism>
<dbReference type="Gene3D" id="3.40.50.720">
    <property type="entry name" value="NAD(P)-binding Rossmann-like Domain"/>
    <property type="match status" value="1"/>
</dbReference>
<dbReference type="RefSeq" id="WP_067635389.1">
    <property type="nucleotide sequence ID" value="NZ_JAAXOM010000001.1"/>
</dbReference>
<protein>
    <submittedName>
        <fullName evidence="2">NAD(P)H-binding protein</fullName>
    </submittedName>
</protein>
<dbReference type="InterPro" id="IPR016040">
    <property type="entry name" value="NAD(P)-bd_dom"/>
</dbReference>
<accession>A0A846VZQ5</accession>
<dbReference type="InterPro" id="IPR051604">
    <property type="entry name" value="Ergot_Alk_Oxidoreductase"/>
</dbReference>